<comment type="subcellular location">
    <subcellularLocation>
        <location evidence="1">Membrane</location>
        <topology evidence="1">Single-pass membrane protein</topology>
    </subcellularLocation>
</comment>
<keyword evidence="7" id="KW-0482">Metalloprotease</keyword>
<dbReference type="Proteomes" id="UP000319897">
    <property type="component" value="Unassembled WGS sequence"/>
</dbReference>
<accession>A0A501XG43</accession>
<feature type="region of interest" description="Disordered" evidence="5">
    <location>
        <begin position="75"/>
        <end position="99"/>
    </location>
</feature>
<evidence type="ECO:0000256" key="5">
    <source>
        <dbReference type="SAM" id="MobiDB-lite"/>
    </source>
</evidence>
<name>A0A501XG43_9SPHN</name>
<dbReference type="OrthoDB" id="9774900at2"/>
<feature type="compositionally biased region" description="Basic and acidic residues" evidence="5">
    <location>
        <begin position="1"/>
        <end position="19"/>
    </location>
</feature>
<feature type="compositionally biased region" description="Polar residues" evidence="5">
    <location>
        <begin position="75"/>
        <end position="85"/>
    </location>
</feature>
<keyword evidence="3 6" id="KW-1133">Transmembrane helix</keyword>
<dbReference type="InterPro" id="IPR007343">
    <property type="entry name" value="Uncharacterised_pept_Zn_put"/>
</dbReference>
<keyword evidence="7" id="KW-0378">Hydrolase</keyword>
<evidence type="ECO:0000256" key="4">
    <source>
        <dbReference type="ARBA" id="ARBA00023136"/>
    </source>
</evidence>
<comment type="caution">
    <text evidence="7">The sequence shown here is derived from an EMBL/GenBank/DDBJ whole genome shotgun (WGS) entry which is preliminary data.</text>
</comment>
<dbReference type="EMBL" id="VFSU01000030">
    <property type="protein sequence ID" value="TPE59562.1"/>
    <property type="molecule type" value="Genomic_DNA"/>
</dbReference>
<keyword evidence="7" id="KW-0645">Protease</keyword>
<gene>
    <name evidence="7" type="ORF">FJQ54_13880</name>
</gene>
<dbReference type="GO" id="GO:0008237">
    <property type="term" value="F:metallopeptidase activity"/>
    <property type="evidence" value="ECO:0007669"/>
    <property type="project" value="UniProtKB-KW"/>
</dbReference>
<feature type="region of interest" description="Disordered" evidence="5">
    <location>
        <begin position="1"/>
        <end position="23"/>
    </location>
</feature>
<evidence type="ECO:0000313" key="7">
    <source>
        <dbReference type="EMBL" id="TPE59562.1"/>
    </source>
</evidence>
<dbReference type="GO" id="GO:0016020">
    <property type="term" value="C:membrane"/>
    <property type="evidence" value="ECO:0007669"/>
    <property type="project" value="UniProtKB-SubCell"/>
</dbReference>
<dbReference type="RefSeq" id="WP_140929009.1">
    <property type="nucleotide sequence ID" value="NZ_VFSU01000030.1"/>
</dbReference>
<dbReference type="GO" id="GO:0006508">
    <property type="term" value="P:proteolysis"/>
    <property type="evidence" value="ECO:0007669"/>
    <property type="project" value="UniProtKB-KW"/>
</dbReference>
<evidence type="ECO:0000313" key="8">
    <source>
        <dbReference type="Proteomes" id="UP000319897"/>
    </source>
</evidence>
<protein>
    <submittedName>
        <fullName evidence="7">Zinc metalloprotease</fullName>
    </submittedName>
</protein>
<keyword evidence="2 6" id="KW-0812">Transmembrane</keyword>
<evidence type="ECO:0000256" key="2">
    <source>
        <dbReference type="ARBA" id="ARBA00022692"/>
    </source>
</evidence>
<sequence>MRLDDQRESSNIENRRDEGGIGFGRAGQGAGGMGGLGGLLGLFIPLIGSKFGIIGIVVALGAVFLLSNMGGSGSSVPTGAPQITESAGAPGKGSTSQLQTETDRFVAKVLGSTEDTWGKIFAAEGQRYPAPKLVLFDGSIRSACGGASAAAGPFYCPADQKVYLDTSFFDQLARQFGAPGDFAAAYVIAHEVGHHIQTITGVSQQVTKAQQRASRGQANALSVRLELQADCYAGVWAAQNRNLLDSGDFAEGVRAAQAIGDDTLQRQAQGRVVPDSFTHGSAEQRIRWLTKGFESGDPNKCDTFNVPEGQL</sequence>
<reference evidence="7 8" key="1">
    <citation type="submission" date="2019-06" db="EMBL/GenBank/DDBJ databases">
        <authorList>
            <person name="Lee I."/>
            <person name="Jang G.I."/>
            <person name="Hwang C.Y."/>
        </authorList>
    </citation>
    <scope>NUCLEOTIDE SEQUENCE [LARGE SCALE GENOMIC DNA]</scope>
    <source>
        <strain evidence="7 8">PAMC 28131</strain>
    </source>
</reference>
<dbReference type="AlphaFoldDB" id="A0A501XG43"/>
<keyword evidence="4 6" id="KW-0472">Membrane</keyword>
<evidence type="ECO:0000256" key="6">
    <source>
        <dbReference type="SAM" id="Phobius"/>
    </source>
</evidence>
<keyword evidence="8" id="KW-1185">Reference proteome</keyword>
<proteinExistence type="predicted"/>
<dbReference type="PANTHER" id="PTHR30168:SF0">
    <property type="entry name" value="INNER MEMBRANE PROTEIN"/>
    <property type="match status" value="1"/>
</dbReference>
<dbReference type="Pfam" id="PF04228">
    <property type="entry name" value="Zn_peptidase"/>
    <property type="match status" value="1"/>
</dbReference>
<evidence type="ECO:0000256" key="1">
    <source>
        <dbReference type="ARBA" id="ARBA00004167"/>
    </source>
</evidence>
<organism evidence="7 8">
    <name type="scientific">Sandaracinobacter neustonicus</name>
    <dbReference type="NCBI Taxonomy" id="1715348"/>
    <lineage>
        <taxon>Bacteria</taxon>
        <taxon>Pseudomonadati</taxon>
        <taxon>Pseudomonadota</taxon>
        <taxon>Alphaproteobacteria</taxon>
        <taxon>Sphingomonadales</taxon>
        <taxon>Sphingosinicellaceae</taxon>
        <taxon>Sandaracinobacter</taxon>
    </lineage>
</organism>
<dbReference type="PANTHER" id="PTHR30168">
    <property type="entry name" value="PUTATIVE MEMBRANE PROTEIN YPFJ"/>
    <property type="match status" value="1"/>
</dbReference>
<evidence type="ECO:0000256" key="3">
    <source>
        <dbReference type="ARBA" id="ARBA00022989"/>
    </source>
</evidence>
<feature type="transmembrane region" description="Helical" evidence="6">
    <location>
        <begin position="42"/>
        <end position="66"/>
    </location>
</feature>